<dbReference type="InterPro" id="IPR038135">
    <property type="entry name" value="Methylthiotransferase_N_sf"/>
</dbReference>
<sequence length="147" mass="15280">MTVTACASDVDDIEDFDFAGDDLGGGPPRSTAKTFVGRRAKLVAADTERETLAGLPYGNPDARPGRRALHSPPSSAPSPAPGSNKCMPLGVPGTEAVWVKTFGCSHNISDSEYMAGQLQEYGYSPVSARISASLSTTPPAARPCAPR</sequence>
<accession>A0A2J8A0A7</accession>
<dbReference type="OrthoDB" id="1730074at2759"/>
<comment type="caution">
    <text evidence="4">The sequence shown here is derived from an EMBL/GenBank/DDBJ whole genome shotgun (WGS) entry which is preliminary data.</text>
</comment>
<feature type="domain" description="MTTase N-terminal" evidence="3">
    <location>
        <begin position="95"/>
        <end position="147"/>
    </location>
</feature>
<keyword evidence="1 4" id="KW-0808">Transferase</keyword>
<dbReference type="GO" id="GO:0046872">
    <property type="term" value="F:metal ion binding"/>
    <property type="evidence" value="ECO:0007669"/>
    <property type="project" value="UniProtKB-KW"/>
</dbReference>
<protein>
    <submittedName>
        <fullName evidence="4">Threonylcarbamoyladenosine tRNA methylthiotransferase</fullName>
    </submittedName>
</protein>
<reference evidence="4 5" key="1">
    <citation type="journal article" date="2017" name="Mol. Biol. Evol.">
        <title>The 4-celled Tetrabaena socialis nuclear genome reveals the essential components for genetic control of cell number at the origin of multicellularity in the volvocine lineage.</title>
        <authorList>
            <person name="Featherston J."/>
            <person name="Arakaki Y."/>
            <person name="Hanschen E.R."/>
            <person name="Ferris P.J."/>
            <person name="Michod R.E."/>
            <person name="Olson B.J.S.C."/>
            <person name="Nozaki H."/>
            <person name="Durand P.M."/>
        </authorList>
    </citation>
    <scope>NUCLEOTIDE SEQUENCE [LARGE SCALE GENOMIC DNA]</scope>
    <source>
        <strain evidence="4 5">NIES-571</strain>
    </source>
</reference>
<dbReference type="EMBL" id="PGGS01000269">
    <property type="protein sequence ID" value="PNH05950.1"/>
    <property type="molecule type" value="Genomic_DNA"/>
</dbReference>
<name>A0A2J8A0A7_9CHLO</name>
<evidence type="ECO:0000313" key="5">
    <source>
        <dbReference type="Proteomes" id="UP000236333"/>
    </source>
</evidence>
<dbReference type="AlphaFoldDB" id="A0A2J8A0A7"/>
<feature type="region of interest" description="Disordered" evidence="2">
    <location>
        <begin position="51"/>
        <end position="87"/>
    </location>
</feature>
<proteinExistence type="predicted"/>
<gene>
    <name evidence="4" type="ORF">TSOC_007746</name>
</gene>
<dbReference type="PANTHER" id="PTHR11918">
    <property type="entry name" value="RADICAL SAM PROTEINS"/>
    <property type="match status" value="1"/>
</dbReference>
<dbReference type="Pfam" id="PF00919">
    <property type="entry name" value="UPF0004"/>
    <property type="match status" value="1"/>
</dbReference>
<dbReference type="Proteomes" id="UP000236333">
    <property type="component" value="Unassembled WGS sequence"/>
</dbReference>
<evidence type="ECO:0000256" key="1">
    <source>
        <dbReference type="ARBA" id="ARBA00022679"/>
    </source>
</evidence>
<organism evidence="4 5">
    <name type="scientific">Tetrabaena socialis</name>
    <dbReference type="NCBI Taxonomy" id="47790"/>
    <lineage>
        <taxon>Eukaryota</taxon>
        <taxon>Viridiplantae</taxon>
        <taxon>Chlorophyta</taxon>
        <taxon>core chlorophytes</taxon>
        <taxon>Chlorophyceae</taxon>
        <taxon>CS clade</taxon>
        <taxon>Chlamydomonadales</taxon>
        <taxon>Tetrabaenaceae</taxon>
        <taxon>Tetrabaena</taxon>
    </lineage>
</organism>
<dbReference type="PROSITE" id="PS51449">
    <property type="entry name" value="MTTASE_N"/>
    <property type="match status" value="1"/>
</dbReference>
<dbReference type="InterPro" id="IPR013848">
    <property type="entry name" value="Methylthiotransferase_N"/>
</dbReference>
<keyword evidence="5" id="KW-1185">Reference proteome</keyword>
<evidence type="ECO:0000313" key="4">
    <source>
        <dbReference type="EMBL" id="PNH05950.1"/>
    </source>
</evidence>
<evidence type="ECO:0000256" key="2">
    <source>
        <dbReference type="SAM" id="MobiDB-lite"/>
    </source>
</evidence>
<dbReference type="PANTHER" id="PTHR11918:SF45">
    <property type="entry name" value="THREONYLCARBAMOYLADENOSINE TRNA METHYLTHIOTRANSFERASE"/>
    <property type="match status" value="1"/>
</dbReference>
<dbReference type="GO" id="GO:0035598">
    <property type="term" value="F:tRNA (N(6)-L-threonylcarbamoyladenosine(37)-C(2))-methylthiotransferase activity"/>
    <property type="evidence" value="ECO:0007669"/>
    <property type="project" value="TreeGrafter"/>
</dbReference>
<dbReference type="GO" id="GO:0005783">
    <property type="term" value="C:endoplasmic reticulum"/>
    <property type="evidence" value="ECO:0007669"/>
    <property type="project" value="TreeGrafter"/>
</dbReference>
<dbReference type="GO" id="GO:0051539">
    <property type="term" value="F:4 iron, 4 sulfur cluster binding"/>
    <property type="evidence" value="ECO:0007669"/>
    <property type="project" value="UniProtKB-KW"/>
</dbReference>
<evidence type="ECO:0000259" key="3">
    <source>
        <dbReference type="PROSITE" id="PS51449"/>
    </source>
</evidence>
<dbReference type="Gene3D" id="3.40.50.12160">
    <property type="entry name" value="Methylthiotransferase, N-terminal domain"/>
    <property type="match status" value="1"/>
</dbReference>